<protein>
    <submittedName>
        <fullName evidence="2">Uncharacterized protein</fullName>
    </submittedName>
</protein>
<feature type="region of interest" description="Disordered" evidence="1">
    <location>
        <begin position="410"/>
        <end position="430"/>
    </location>
</feature>
<evidence type="ECO:0000313" key="3">
    <source>
        <dbReference type="Proteomes" id="UP000070544"/>
    </source>
</evidence>
<evidence type="ECO:0000256" key="1">
    <source>
        <dbReference type="SAM" id="MobiDB-lite"/>
    </source>
</evidence>
<dbReference type="Proteomes" id="UP000070544">
    <property type="component" value="Unassembled WGS sequence"/>
</dbReference>
<feature type="region of interest" description="Disordered" evidence="1">
    <location>
        <begin position="194"/>
        <end position="215"/>
    </location>
</feature>
<gene>
    <name evidence="2" type="ORF">M427DRAFT_153571</name>
</gene>
<accession>A0A139ALI5</accession>
<organism evidence="2 3">
    <name type="scientific">Gonapodya prolifera (strain JEL478)</name>
    <name type="common">Monoblepharis prolifera</name>
    <dbReference type="NCBI Taxonomy" id="1344416"/>
    <lineage>
        <taxon>Eukaryota</taxon>
        <taxon>Fungi</taxon>
        <taxon>Fungi incertae sedis</taxon>
        <taxon>Chytridiomycota</taxon>
        <taxon>Chytridiomycota incertae sedis</taxon>
        <taxon>Monoblepharidomycetes</taxon>
        <taxon>Monoblepharidales</taxon>
        <taxon>Gonapodyaceae</taxon>
        <taxon>Gonapodya</taxon>
    </lineage>
</organism>
<dbReference type="EMBL" id="KQ965745">
    <property type="protein sequence ID" value="KXS17662.1"/>
    <property type="molecule type" value="Genomic_DNA"/>
</dbReference>
<proteinExistence type="predicted"/>
<evidence type="ECO:0000313" key="2">
    <source>
        <dbReference type="EMBL" id="KXS17662.1"/>
    </source>
</evidence>
<feature type="compositionally biased region" description="Basic and acidic residues" evidence="1">
    <location>
        <begin position="421"/>
        <end position="430"/>
    </location>
</feature>
<reference evidence="2 3" key="1">
    <citation type="journal article" date="2015" name="Genome Biol. Evol.">
        <title>Phylogenomic analyses indicate that early fungi evolved digesting cell walls of algal ancestors of land plants.</title>
        <authorList>
            <person name="Chang Y."/>
            <person name="Wang S."/>
            <person name="Sekimoto S."/>
            <person name="Aerts A.L."/>
            <person name="Choi C."/>
            <person name="Clum A."/>
            <person name="LaButti K.M."/>
            <person name="Lindquist E.A."/>
            <person name="Yee Ngan C."/>
            <person name="Ohm R.A."/>
            <person name="Salamov A.A."/>
            <person name="Grigoriev I.V."/>
            <person name="Spatafora J.W."/>
            <person name="Berbee M.L."/>
        </authorList>
    </citation>
    <scope>NUCLEOTIDE SEQUENCE [LARGE SCALE GENOMIC DNA]</scope>
    <source>
        <strain evidence="2 3">JEL478</strain>
    </source>
</reference>
<dbReference type="OrthoDB" id="10563531at2759"/>
<feature type="compositionally biased region" description="Low complexity" evidence="1">
    <location>
        <begin position="195"/>
        <end position="215"/>
    </location>
</feature>
<feature type="region of interest" description="Disordered" evidence="1">
    <location>
        <begin position="470"/>
        <end position="490"/>
    </location>
</feature>
<keyword evidence="3" id="KW-1185">Reference proteome</keyword>
<name>A0A139ALI5_GONPJ</name>
<dbReference type="AlphaFoldDB" id="A0A139ALI5"/>
<sequence>MITPHPPTPHSTLRAYQLTPEKFRDVVAEHLPDDTRLHWELPSGDAKLLVRAVGSARDVVEGGKDVVEVLYGTRDKWVDVSRRLMMTLRVSIEYFHLFLDGYYLQPGLRVAATILPGDVVHLVPAVGDEVRSYLMGLREGGGGGADVQRETLPSAPTIAQTRYKLLPLPHGTPEPSAAEWERYLNERDAIAAEFSSTSTPSTTTTTTSSSASASPTPRLLPILHTYHLRTILSTLSLSPPERAALALSVSPVLSVLKSTPSVGPTRPWSVEACVRVYSPWGAAAGGSLDMWFAWRHRPRMRDVEYVTVAAWKVNKRSDSADADAAPDEHEDVLGDLKTDLKVLRGSFTRGDVTPGGLPAGWKRVFAGRFDNDVPPRQGQAWEAKEVAEWDLTREGVDEVREVLLGGRGAGQLEGQVQEGKGTGEEKDKESSLRARVSDIALVDFLLSSVGVFAFRGEPRLDIRIGFGDVKTSGGSGTAQEQEDQEQTGRSEWVRQYIEDMLKQ</sequence>